<feature type="transmembrane region" description="Helical" evidence="10">
    <location>
        <begin position="375"/>
        <end position="394"/>
    </location>
</feature>
<evidence type="ECO:0000256" key="2">
    <source>
        <dbReference type="ARBA" id="ARBA00004687"/>
    </source>
</evidence>
<evidence type="ECO:0000313" key="11">
    <source>
        <dbReference type="EMBL" id="SPR01279.1"/>
    </source>
</evidence>
<dbReference type="GO" id="GO:0042765">
    <property type="term" value="C:GPI-anchor transamidase complex"/>
    <property type="evidence" value="ECO:0007669"/>
    <property type="project" value="InterPro"/>
</dbReference>
<dbReference type="GO" id="GO:0016255">
    <property type="term" value="P:attachment of GPI anchor to protein"/>
    <property type="evidence" value="ECO:0007669"/>
    <property type="project" value="InterPro"/>
</dbReference>
<geneLocation type="mitochondrion" evidence="11"/>
<dbReference type="PANTHER" id="PTHR13121">
    <property type="entry name" value="GPI TRANSAMIDASE COMPONENT PIG-U"/>
    <property type="match status" value="1"/>
</dbReference>
<organism evidence="11 12">
    <name type="scientific">Plasmodiophora brassicae</name>
    <name type="common">Clubroot disease agent</name>
    <dbReference type="NCBI Taxonomy" id="37360"/>
    <lineage>
        <taxon>Eukaryota</taxon>
        <taxon>Sar</taxon>
        <taxon>Rhizaria</taxon>
        <taxon>Endomyxa</taxon>
        <taxon>Phytomyxea</taxon>
        <taxon>Plasmodiophorida</taxon>
        <taxon>Plasmodiophoridae</taxon>
        <taxon>Plasmodiophora</taxon>
    </lineage>
</organism>
<dbReference type="Pfam" id="PF06728">
    <property type="entry name" value="PIG-U"/>
    <property type="match status" value="1"/>
</dbReference>
<feature type="transmembrane region" description="Helical" evidence="10">
    <location>
        <begin position="186"/>
        <end position="207"/>
    </location>
</feature>
<sequence>MFRVVRRALATEATGGRVEMVCRALYDVIAKRGPLPYRRLWEIVAYEKVADPTGPLARIASGRMLKYLLEELKRSNQVTVVKSEPANDAAGFVYRTATVVLVRALSLVIVDMITELVLGAALRAALMAAGSAEMLSNAVELVGPTTSYRRVQEALYLNARHLSIYDGDVFHQPPLVFELFSALESIGLRALVPGVFIAIDVIIAVLFHEIARMNNTFNFPLTIKVPNRAENMNSSSGMEYVVLLVYLFNPLTVLSCAAMSTSLLTHLFAVMSIYLAFRGRPTLLGFCIAAATYLELHSAFLIIPGVLLLHFGSVVQPMPTTAISTDHDADRIPDLPRFAVNPRILTCIISALLWYPVLVVLSTAVYGSWEWISHSYKYVFAVMDLSPNIGVFWYFETEIFNRFRTFFLVCFHAHVLVYLIPLTVRFWHNPLFLGFVCAQLANLFQSYPVLGDYGISYPLLLTQWAILKKMRPIIPVYVGLLISCTLGHMTWFLWIHAGSGNANFYYNQTLVWGFCNGFLVIEAVSAVRTLYTLADPSPPPTEHDGADQSKAPVAR</sequence>
<keyword evidence="11" id="KW-0496">Mitochondrion</keyword>
<feature type="transmembrane region" description="Helical" evidence="10">
    <location>
        <begin position="344"/>
        <end position="369"/>
    </location>
</feature>
<keyword evidence="8 10" id="KW-0472">Membrane</keyword>
<proteinExistence type="inferred from homology"/>
<keyword evidence="6" id="KW-0256">Endoplasmic reticulum</keyword>
<dbReference type="EMBL" id="OVEO01000017">
    <property type="protein sequence ID" value="SPR01279.1"/>
    <property type="molecule type" value="Genomic_DNA"/>
</dbReference>
<feature type="transmembrane region" description="Helical" evidence="10">
    <location>
        <begin position="104"/>
        <end position="126"/>
    </location>
</feature>
<evidence type="ECO:0000256" key="9">
    <source>
        <dbReference type="SAM" id="MobiDB-lite"/>
    </source>
</evidence>
<evidence type="ECO:0000256" key="6">
    <source>
        <dbReference type="ARBA" id="ARBA00022824"/>
    </source>
</evidence>
<gene>
    <name evidence="11" type="ORF">PLBR_LOCUS8494</name>
</gene>
<keyword evidence="7 10" id="KW-1133">Transmembrane helix</keyword>
<reference evidence="11 12" key="1">
    <citation type="submission" date="2018-03" db="EMBL/GenBank/DDBJ databases">
        <authorList>
            <person name="Fogelqvist J."/>
        </authorList>
    </citation>
    <scope>NUCLEOTIDE SEQUENCE [LARGE SCALE GENOMIC DNA]</scope>
</reference>
<dbReference type="UniPathway" id="UPA00196"/>
<dbReference type="GO" id="GO:0006506">
    <property type="term" value="P:GPI anchor biosynthetic process"/>
    <property type="evidence" value="ECO:0007669"/>
    <property type="project" value="UniProtKB-UniPathway"/>
</dbReference>
<evidence type="ECO:0000256" key="8">
    <source>
        <dbReference type="ARBA" id="ARBA00023136"/>
    </source>
</evidence>
<accession>A0A3P3YMH6</accession>
<evidence type="ECO:0000256" key="4">
    <source>
        <dbReference type="ARBA" id="ARBA00022502"/>
    </source>
</evidence>
<dbReference type="Proteomes" id="UP000290189">
    <property type="component" value="Unassembled WGS sequence"/>
</dbReference>
<keyword evidence="4" id="KW-0337">GPI-anchor biosynthesis</keyword>
<feature type="transmembrane region" description="Helical" evidence="10">
    <location>
        <begin position="509"/>
        <end position="531"/>
    </location>
</feature>
<feature type="transmembrane region" description="Helical" evidence="10">
    <location>
        <begin position="283"/>
        <end position="309"/>
    </location>
</feature>
<dbReference type="AlphaFoldDB" id="A0A3P3YMH6"/>
<name>A0A3P3YMH6_PLABS</name>
<evidence type="ECO:0000256" key="10">
    <source>
        <dbReference type="SAM" id="Phobius"/>
    </source>
</evidence>
<evidence type="ECO:0000256" key="5">
    <source>
        <dbReference type="ARBA" id="ARBA00022692"/>
    </source>
</evidence>
<protein>
    <recommendedName>
        <fullName evidence="13">GPI transamidase subunit PIG-U</fullName>
    </recommendedName>
</protein>
<evidence type="ECO:0000256" key="7">
    <source>
        <dbReference type="ARBA" id="ARBA00022989"/>
    </source>
</evidence>
<evidence type="ECO:0000313" key="12">
    <source>
        <dbReference type="Proteomes" id="UP000290189"/>
    </source>
</evidence>
<feature type="transmembrane region" description="Helical" evidence="10">
    <location>
        <begin position="447"/>
        <end position="467"/>
    </location>
</feature>
<comment type="similarity">
    <text evidence="3">Belongs to the PIGU family.</text>
</comment>
<feature type="transmembrane region" description="Helical" evidence="10">
    <location>
        <begin position="406"/>
        <end position="427"/>
    </location>
</feature>
<feature type="transmembrane region" description="Helical" evidence="10">
    <location>
        <begin position="474"/>
        <end position="497"/>
    </location>
</feature>
<dbReference type="InterPro" id="IPR009600">
    <property type="entry name" value="PIG-U"/>
</dbReference>
<evidence type="ECO:0000256" key="1">
    <source>
        <dbReference type="ARBA" id="ARBA00004477"/>
    </source>
</evidence>
<evidence type="ECO:0008006" key="13">
    <source>
        <dbReference type="Google" id="ProtNLM"/>
    </source>
</evidence>
<feature type="transmembrane region" description="Helical" evidence="10">
    <location>
        <begin position="244"/>
        <end position="277"/>
    </location>
</feature>
<evidence type="ECO:0000256" key="3">
    <source>
        <dbReference type="ARBA" id="ARBA00010026"/>
    </source>
</evidence>
<comment type="subcellular location">
    <subcellularLocation>
        <location evidence="1">Endoplasmic reticulum membrane</location>
        <topology evidence="1">Multi-pass membrane protein</topology>
    </subcellularLocation>
</comment>
<comment type="pathway">
    <text evidence="2">Glycolipid biosynthesis; glycosylphosphatidylinositol-anchor biosynthesis.</text>
</comment>
<dbReference type="PANTHER" id="PTHR13121:SF0">
    <property type="entry name" value="PHOSPHATIDYLINOSITOL GLYCAN ANCHOR BIOSYNTHESIS CLASS U PROTEIN"/>
    <property type="match status" value="1"/>
</dbReference>
<keyword evidence="5 10" id="KW-0812">Transmembrane</keyword>
<feature type="region of interest" description="Disordered" evidence="9">
    <location>
        <begin position="535"/>
        <end position="555"/>
    </location>
</feature>